<keyword evidence="1" id="KW-0472">Membrane</keyword>
<dbReference type="AlphaFoldDB" id="A0A3E1Y526"/>
<dbReference type="RefSeq" id="WP_116977969.1">
    <property type="nucleotide sequence ID" value="NZ_QPMM01000012.1"/>
</dbReference>
<organism evidence="2 3">
    <name type="scientific">Chitinophaga silvatica</name>
    <dbReference type="NCBI Taxonomy" id="2282649"/>
    <lineage>
        <taxon>Bacteria</taxon>
        <taxon>Pseudomonadati</taxon>
        <taxon>Bacteroidota</taxon>
        <taxon>Chitinophagia</taxon>
        <taxon>Chitinophagales</taxon>
        <taxon>Chitinophagaceae</taxon>
        <taxon>Chitinophaga</taxon>
    </lineage>
</organism>
<accession>A0A3E1Y526</accession>
<comment type="caution">
    <text evidence="2">The sequence shown here is derived from an EMBL/GenBank/DDBJ whole genome shotgun (WGS) entry which is preliminary data.</text>
</comment>
<keyword evidence="3" id="KW-1185">Reference proteome</keyword>
<evidence type="ECO:0000256" key="1">
    <source>
        <dbReference type="SAM" id="Phobius"/>
    </source>
</evidence>
<reference evidence="2 3" key="1">
    <citation type="submission" date="2018-07" db="EMBL/GenBank/DDBJ databases">
        <title>Chitinophaga K2CV101002-2 sp. nov., isolated from a monsoon evergreen broad-leaved forest soil.</title>
        <authorList>
            <person name="Lv Y."/>
        </authorList>
    </citation>
    <scope>NUCLEOTIDE SEQUENCE [LARGE SCALE GENOMIC DNA]</scope>
    <source>
        <strain evidence="2 3">GDMCC 1.1288</strain>
    </source>
</reference>
<evidence type="ECO:0000313" key="3">
    <source>
        <dbReference type="Proteomes" id="UP000260644"/>
    </source>
</evidence>
<dbReference type="Proteomes" id="UP000260644">
    <property type="component" value="Unassembled WGS sequence"/>
</dbReference>
<keyword evidence="1" id="KW-1133">Transmembrane helix</keyword>
<protein>
    <submittedName>
        <fullName evidence="2">Uncharacterized protein</fullName>
    </submittedName>
</protein>
<sequence>MDFKQLIISTDYLLSIKTPREEIIAVQELEGYRCKDIQTVIDQLSRPTFGKATGQAPVPVGASIVAGMSLILGLILMANDKVLPGFAIMGAGIGRLVFKFNQSKKIFEEEEGLIARNNAMEELAQQLASSNQTTTA</sequence>
<gene>
    <name evidence="2" type="ORF">DVR12_22045</name>
</gene>
<evidence type="ECO:0000313" key="2">
    <source>
        <dbReference type="EMBL" id="RFS19781.1"/>
    </source>
</evidence>
<feature type="transmembrane region" description="Helical" evidence="1">
    <location>
        <begin position="82"/>
        <end position="98"/>
    </location>
</feature>
<feature type="transmembrane region" description="Helical" evidence="1">
    <location>
        <begin position="56"/>
        <end position="76"/>
    </location>
</feature>
<dbReference type="EMBL" id="QPMM01000012">
    <property type="protein sequence ID" value="RFS19781.1"/>
    <property type="molecule type" value="Genomic_DNA"/>
</dbReference>
<keyword evidence="1" id="KW-0812">Transmembrane</keyword>
<proteinExistence type="predicted"/>
<name>A0A3E1Y526_9BACT</name>